<dbReference type="SUPFAM" id="SSF48498">
    <property type="entry name" value="Tetracyclin repressor-like, C-terminal domain"/>
    <property type="match status" value="1"/>
</dbReference>
<dbReference type="InterPro" id="IPR001647">
    <property type="entry name" value="HTH_TetR"/>
</dbReference>
<dbReference type="SUPFAM" id="SSF46689">
    <property type="entry name" value="Homeodomain-like"/>
    <property type="match status" value="1"/>
</dbReference>
<dbReference type="PROSITE" id="PS50977">
    <property type="entry name" value="HTH_TETR_2"/>
    <property type="match status" value="1"/>
</dbReference>
<protein>
    <submittedName>
        <fullName evidence="4">TetR/AcrR family transcriptional regulator</fullName>
    </submittedName>
</protein>
<dbReference type="RefSeq" id="WP_150414935.1">
    <property type="nucleotide sequence ID" value="NZ_VYQF01000002.1"/>
</dbReference>
<dbReference type="PROSITE" id="PS01081">
    <property type="entry name" value="HTH_TETR_1"/>
    <property type="match status" value="1"/>
</dbReference>
<feature type="domain" description="HTH tetR-type" evidence="3">
    <location>
        <begin position="1"/>
        <end position="61"/>
    </location>
</feature>
<comment type="caution">
    <text evidence="4">The sequence shown here is derived from an EMBL/GenBank/DDBJ whole genome shotgun (WGS) entry which is preliminary data.</text>
</comment>
<name>A0A5J5IHD7_9BACT</name>
<organism evidence="4 5">
    <name type="scientific">Ginsengibacter hankyongi</name>
    <dbReference type="NCBI Taxonomy" id="2607284"/>
    <lineage>
        <taxon>Bacteria</taxon>
        <taxon>Pseudomonadati</taxon>
        <taxon>Bacteroidota</taxon>
        <taxon>Chitinophagia</taxon>
        <taxon>Chitinophagales</taxon>
        <taxon>Chitinophagaceae</taxon>
        <taxon>Ginsengibacter</taxon>
    </lineage>
</organism>
<dbReference type="InterPro" id="IPR009057">
    <property type="entry name" value="Homeodomain-like_sf"/>
</dbReference>
<feature type="DNA-binding region" description="H-T-H motif" evidence="2">
    <location>
        <begin position="24"/>
        <end position="43"/>
    </location>
</feature>
<dbReference type="Pfam" id="PF00440">
    <property type="entry name" value="TetR_N"/>
    <property type="match status" value="1"/>
</dbReference>
<keyword evidence="5" id="KW-1185">Reference proteome</keyword>
<gene>
    <name evidence="4" type="ORF">FW778_11970</name>
</gene>
<evidence type="ECO:0000313" key="4">
    <source>
        <dbReference type="EMBL" id="KAA9039524.1"/>
    </source>
</evidence>
<dbReference type="InterPro" id="IPR041490">
    <property type="entry name" value="KstR2_TetR_C"/>
</dbReference>
<dbReference type="PANTHER" id="PTHR30328">
    <property type="entry name" value="TRANSCRIPTIONAL REPRESSOR"/>
    <property type="match status" value="1"/>
</dbReference>
<dbReference type="InterPro" id="IPR036271">
    <property type="entry name" value="Tet_transcr_reg_TetR-rel_C_sf"/>
</dbReference>
<evidence type="ECO:0000256" key="2">
    <source>
        <dbReference type="PROSITE-ProRule" id="PRU00335"/>
    </source>
</evidence>
<dbReference type="Gene3D" id="1.10.357.10">
    <property type="entry name" value="Tetracycline Repressor, domain 2"/>
    <property type="match status" value="1"/>
</dbReference>
<dbReference type="AlphaFoldDB" id="A0A5J5IHD7"/>
<evidence type="ECO:0000256" key="1">
    <source>
        <dbReference type="ARBA" id="ARBA00023125"/>
    </source>
</evidence>
<evidence type="ECO:0000259" key="3">
    <source>
        <dbReference type="PROSITE" id="PS50977"/>
    </source>
</evidence>
<dbReference type="Proteomes" id="UP000326903">
    <property type="component" value="Unassembled WGS sequence"/>
</dbReference>
<keyword evidence="1 2" id="KW-0238">DNA-binding</keyword>
<evidence type="ECO:0000313" key="5">
    <source>
        <dbReference type="Proteomes" id="UP000326903"/>
    </source>
</evidence>
<dbReference type="InterPro" id="IPR023772">
    <property type="entry name" value="DNA-bd_HTH_TetR-type_CS"/>
</dbReference>
<dbReference type="PRINTS" id="PR00455">
    <property type="entry name" value="HTHTETR"/>
</dbReference>
<dbReference type="GO" id="GO:0003677">
    <property type="term" value="F:DNA binding"/>
    <property type="evidence" value="ECO:0007669"/>
    <property type="project" value="UniProtKB-UniRule"/>
</dbReference>
<sequence>MDKKEAILSTAMKLFGQKGFEGTSVREIAADADVNPAMISYYFGSKEKLFEKLVEHKAAFLKGVFAELVNNRSLTQLEKLFIVIDNYVDKMFQSPQFHHLLHRELSLERRPQMKNAISEILLRNFVSVRKIIQEGIESGEFNTIDPELTIASIIGTINHLLSSEIMCRKILQKNKDFNPYQSKKLKERISEHLKQLMRSHVLRKNNQTI</sequence>
<dbReference type="PANTHER" id="PTHR30328:SF54">
    <property type="entry name" value="HTH-TYPE TRANSCRIPTIONAL REPRESSOR SCO4008"/>
    <property type="match status" value="1"/>
</dbReference>
<dbReference type="Pfam" id="PF17932">
    <property type="entry name" value="TetR_C_24"/>
    <property type="match status" value="1"/>
</dbReference>
<dbReference type="EMBL" id="VYQF01000002">
    <property type="protein sequence ID" value="KAA9039524.1"/>
    <property type="molecule type" value="Genomic_DNA"/>
</dbReference>
<reference evidence="4 5" key="1">
    <citation type="submission" date="2019-09" db="EMBL/GenBank/DDBJ databases">
        <title>Draft genome sequence of Ginsengibacter sp. BR5-29.</title>
        <authorList>
            <person name="Im W.-T."/>
        </authorList>
    </citation>
    <scope>NUCLEOTIDE SEQUENCE [LARGE SCALE GENOMIC DNA]</scope>
    <source>
        <strain evidence="4 5">BR5-29</strain>
    </source>
</reference>
<dbReference type="InterPro" id="IPR050109">
    <property type="entry name" value="HTH-type_TetR-like_transc_reg"/>
</dbReference>
<accession>A0A5J5IHD7</accession>
<proteinExistence type="predicted"/>